<keyword evidence="3" id="KW-1185">Reference proteome</keyword>
<sequence>MRNLRNCPILLGIFLSILLESIRISRFCKFMISSGNFCRPFVAKFNSTIFTQVPTSKGKATLVNCAGPPVGKLANALRERVMVVRALNAANKPSGSCVMPLPSTLNSSIFLQFFRLDVRCMQSLTAGGITVIDDLLKSKRFMPTKVEFMACTYKIYSSRVLKNCDDNNSCC</sequence>
<evidence type="ECO:0000313" key="3">
    <source>
        <dbReference type="Proteomes" id="UP000092445"/>
    </source>
</evidence>
<reference evidence="3" key="1">
    <citation type="submission" date="2014-03" db="EMBL/GenBank/DDBJ databases">
        <authorList>
            <person name="Aksoy S."/>
            <person name="Warren W."/>
            <person name="Wilson R.K."/>
        </authorList>
    </citation>
    <scope>NUCLEOTIDE SEQUENCE [LARGE SCALE GENOMIC DNA]</scope>
    <source>
        <strain evidence="3">IAEA</strain>
    </source>
</reference>
<keyword evidence="1" id="KW-0732">Signal</keyword>
<name>A0A1B0A7Z2_GLOPL</name>
<proteinExistence type="predicted"/>
<dbReference type="Proteomes" id="UP000092445">
    <property type="component" value="Unassembled WGS sequence"/>
</dbReference>
<feature type="chain" id="PRO_5008403649" evidence="1">
    <location>
        <begin position="25"/>
        <end position="171"/>
    </location>
</feature>
<dbReference type="EnsemblMetazoa" id="GPAI037099-RA">
    <property type="protein sequence ID" value="GPAI037099-PA"/>
    <property type="gene ID" value="GPAI037099"/>
</dbReference>
<organism evidence="2 3">
    <name type="scientific">Glossina pallidipes</name>
    <name type="common">Tsetse fly</name>
    <dbReference type="NCBI Taxonomy" id="7398"/>
    <lineage>
        <taxon>Eukaryota</taxon>
        <taxon>Metazoa</taxon>
        <taxon>Ecdysozoa</taxon>
        <taxon>Arthropoda</taxon>
        <taxon>Hexapoda</taxon>
        <taxon>Insecta</taxon>
        <taxon>Pterygota</taxon>
        <taxon>Neoptera</taxon>
        <taxon>Endopterygota</taxon>
        <taxon>Diptera</taxon>
        <taxon>Brachycera</taxon>
        <taxon>Muscomorpha</taxon>
        <taxon>Hippoboscoidea</taxon>
        <taxon>Glossinidae</taxon>
        <taxon>Glossina</taxon>
    </lineage>
</organism>
<dbReference type="AlphaFoldDB" id="A0A1B0A7Z2"/>
<evidence type="ECO:0000256" key="1">
    <source>
        <dbReference type="SAM" id="SignalP"/>
    </source>
</evidence>
<dbReference type="VEuPathDB" id="VectorBase:GPAI037099"/>
<accession>A0A1B0A7Z2</accession>
<evidence type="ECO:0000313" key="2">
    <source>
        <dbReference type="EnsemblMetazoa" id="GPAI037099-PA"/>
    </source>
</evidence>
<feature type="signal peptide" evidence="1">
    <location>
        <begin position="1"/>
        <end position="24"/>
    </location>
</feature>
<protein>
    <submittedName>
        <fullName evidence="2">Uncharacterized protein</fullName>
    </submittedName>
</protein>
<reference evidence="2" key="2">
    <citation type="submission" date="2020-05" db="UniProtKB">
        <authorList>
            <consortium name="EnsemblMetazoa"/>
        </authorList>
    </citation>
    <scope>IDENTIFICATION</scope>
    <source>
        <strain evidence="2">IAEA</strain>
    </source>
</reference>